<keyword evidence="2" id="KW-1003">Cell membrane</keyword>
<dbReference type="InterPro" id="IPR020948">
    <property type="entry name" value="P_starv_induced_PsiE-like"/>
</dbReference>
<comment type="subcellular location">
    <subcellularLocation>
        <location evidence="1">Cell membrane</location>
        <topology evidence="1">Multi-pass membrane protein</topology>
    </subcellularLocation>
</comment>
<accession>A0A7C2ZQE3</accession>
<keyword evidence="4 6" id="KW-1133">Transmembrane helix</keyword>
<keyword evidence="3 6" id="KW-0812">Transmembrane</keyword>
<organism evidence="7">
    <name type="scientific">Ignisphaera aggregans</name>
    <dbReference type="NCBI Taxonomy" id="334771"/>
    <lineage>
        <taxon>Archaea</taxon>
        <taxon>Thermoproteota</taxon>
        <taxon>Thermoprotei</taxon>
        <taxon>Desulfurococcales</taxon>
        <taxon>Desulfurococcaceae</taxon>
        <taxon>Ignisphaera</taxon>
    </lineage>
</organism>
<dbReference type="AlphaFoldDB" id="A0A7C2ZQE3"/>
<dbReference type="Pfam" id="PF06146">
    <property type="entry name" value="PsiE"/>
    <property type="match status" value="1"/>
</dbReference>
<evidence type="ECO:0000256" key="1">
    <source>
        <dbReference type="ARBA" id="ARBA00004651"/>
    </source>
</evidence>
<protein>
    <submittedName>
        <fullName evidence="7">Uncharacterized protein</fullName>
    </submittedName>
</protein>
<evidence type="ECO:0000313" key="7">
    <source>
        <dbReference type="EMBL" id="HEW53284.1"/>
    </source>
</evidence>
<comment type="caution">
    <text evidence="7">The sequence shown here is derived from an EMBL/GenBank/DDBJ whole genome shotgun (WGS) entry which is preliminary data.</text>
</comment>
<sequence length="144" mass="15742">MPVIDRKTIIRFIYKLGDTITLAVDLIVIIATSVLIILSSYILFKDVVVTGGGLATEELQIIVNDIFLLIIFSEIIRSVIIAHRKPEMYIVGVAEIGFVVTVRELIVAVITKTTLDLVLAAVASLLLAAVLWVLRVKMLPSIAS</sequence>
<proteinExistence type="predicted"/>
<name>A0A7C2ZQE3_9CREN</name>
<feature type="transmembrane region" description="Helical" evidence="6">
    <location>
        <begin position="59"/>
        <end position="76"/>
    </location>
</feature>
<evidence type="ECO:0000256" key="6">
    <source>
        <dbReference type="SAM" id="Phobius"/>
    </source>
</evidence>
<dbReference type="EMBL" id="DSGT01000009">
    <property type="protein sequence ID" value="HEW53284.1"/>
    <property type="molecule type" value="Genomic_DNA"/>
</dbReference>
<dbReference type="GO" id="GO:0005886">
    <property type="term" value="C:plasma membrane"/>
    <property type="evidence" value="ECO:0007669"/>
    <property type="project" value="UniProtKB-SubCell"/>
</dbReference>
<feature type="transmembrane region" description="Helical" evidence="6">
    <location>
        <begin position="20"/>
        <end position="44"/>
    </location>
</feature>
<gene>
    <name evidence="7" type="ORF">ENO77_03865</name>
</gene>
<evidence type="ECO:0000256" key="2">
    <source>
        <dbReference type="ARBA" id="ARBA00022475"/>
    </source>
</evidence>
<evidence type="ECO:0000256" key="3">
    <source>
        <dbReference type="ARBA" id="ARBA00022692"/>
    </source>
</evidence>
<evidence type="ECO:0000256" key="4">
    <source>
        <dbReference type="ARBA" id="ARBA00022989"/>
    </source>
</evidence>
<feature type="transmembrane region" description="Helical" evidence="6">
    <location>
        <begin position="88"/>
        <end position="111"/>
    </location>
</feature>
<reference evidence="7" key="1">
    <citation type="journal article" date="2020" name="mSystems">
        <title>Genome- and Community-Level Interaction Insights into Carbon Utilization and Element Cycling Functions of Hydrothermarchaeota in Hydrothermal Sediment.</title>
        <authorList>
            <person name="Zhou Z."/>
            <person name="Liu Y."/>
            <person name="Xu W."/>
            <person name="Pan J."/>
            <person name="Luo Z.H."/>
            <person name="Li M."/>
        </authorList>
    </citation>
    <scope>NUCLEOTIDE SEQUENCE [LARGE SCALE GENOMIC DNA]</scope>
    <source>
        <strain evidence="7">SpSt-16</strain>
    </source>
</reference>
<feature type="transmembrane region" description="Helical" evidence="6">
    <location>
        <begin position="117"/>
        <end position="134"/>
    </location>
</feature>
<keyword evidence="5 6" id="KW-0472">Membrane</keyword>
<evidence type="ECO:0000256" key="5">
    <source>
        <dbReference type="ARBA" id="ARBA00023136"/>
    </source>
</evidence>